<proteinExistence type="predicted"/>
<feature type="region of interest" description="Disordered" evidence="1">
    <location>
        <begin position="153"/>
        <end position="205"/>
    </location>
</feature>
<gene>
    <name evidence="2" type="ORF">SO694_00009364</name>
</gene>
<dbReference type="Proteomes" id="UP001363151">
    <property type="component" value="Unassembled WGS sequence"/>
</dbReference>
<feature type="compositionally biased region" description="Basic residues" evidence="1">
    <location>
        <begin position="169"/>
        <end position="184"/>
    </location>
</feature>
<dbReference type="EMBL" id="JBBJCI010000031">
    <property type="protein sequence ID" value="KAK7254316.1"/>
    <property type="molecule type" value="Genomic_DNA"/>
</dbReference>
<protein>
    <submittedName>
        <fullName evidence="2">Uncharacterized protein</fullName>
    </submittedName>
</protein>
<name>A0ABR1GE03_AURAN</name>
<accession>A0ABR1GE03</accession>
<evidence type="ECO:0000313" key="2">
    <source>
        <dbReference type="EMBL" id="KAK7254316.1"/>
    </source>
</evidence>
<organism evidence="2 3">
    <name type="scientific">Aureococcus anophagefferens</name>
    <name type="common">Harmful bloom alga</name>
    <dbReference type="NCBI Taxonomy" id="44056"/>
    <lineage>
        <taxon>Eukaryota</taxon>
        <taxon>Sar</taxon>
        <taxon>Stramenopiles</taxon>
        <taxon>Ochrophyta</taxon>
        <taxon>Pelagophyceae</taxon>
        <taxon>Pelagomonadales</taxon>
        <taxon>Pelagomonadaceae</taxon>
        <taxon>Aureococcus</taxon>
    </lineage>
</organism>
<keyword evidence="3" id="KW-1185">Reference proteome</keyword>
<reference evidence="2 3" key="1">
    <citation type="submission" date="2024-03" db="EMBL/GenBank/DDBJ databases">
        <title>Aureococcus anophagefferens CCMP1851 and Kratosvirus quantuckense: Draft genome of a second virus-susceptible host strain in the model system.</title>
        <authorList>
            <person name="Chase E."/>
            <person name="Truchon A.R."/>
            <person name="Schepens W."/>
            <person name="Wilhelm S.W."/>
        </authorList>
    </citation>
    <scope>NUCLEOTIDE SEQUENCE [LARGE SCALE GENOMIC DNA]</scope>
    <source>
        <strain evidence="2 3">CCMP1851</strain>
    </source>
</reference>
<comment type="caution">
    <text evidence="2">The sequence shown here is derived from an EMBL/GenBank/DDBJ whole genome shotgun (WGS) entry which is preliminary data.</text>
</comment>
<sequence length="257" mass="26411">MADPWEEEALRAVELAAEGDGEFAFRCLRSAFLRSGASVLTTVEAQGDGSFRFGADAVVRDAVEVVDGDSLLHMLIRNGADARCVEACVELGADVMQPNGRGEHCLGMARKRIARAGELRGRGVAAKVEAAARKDAAVAVAALVEKARGRQKGTSSGLLRLGTPGSLAARRRPASPQRRVKPRPSARGGGGGGARAGFAEDFGAPRDGGEDLAGLARLAVNEAAALSGAGDAGESATRLVAKARDDLGRARGRSATV</sequence>
<evidence type="ECO:0000256" key="1">
    <source>
        <dbReference type="SAM" id="MobiDB-lite"/>
    </source>
</evidence>
<evidence type="ECO:0000313" key="3">
    <source>
        <dbReference type="Proteomes" id="UP001363151"/>
    </source>
</evidence>